<evidence type="ECO:0000313" key="1">
    <source>
        <dbReference type="EMBL" id="JAH40860.1"/>
    </source>
</evidence>
<organism evidence="1">
    <name type="scientific">Anguilla anguilla</name>
    <name type="common">European freshwater eel</name>
    <name type="synonym">Muraena anguilla</name>
    <dbReference type="NCBI Taxonomy" id="7936"/>
    <lineage>
        <taxon>Eukaryota</taxon>
        <taxon>Metazoa</taxon>
        <taxon>Chordata</taxon>
        <taxon>Craniata</taxon>
        <taxon>Vertebrata</taxon>
        <taxon>Euteleostomi</taxon>
        <taxon>Actinopterygii</taxon>
        <taxon>Neopterygii</taxon>
        <taxon>Teleostei</taxon>
        <taxon>Anguilliformes</taxon>
        <taxon>Anguillidae</taxon>
        <taxon>Anguilla</taxon>
    </lineage>
</organism>
<proteinExistence type="predicted"/>
<name>A0A0E9SJM6_ANGAN</name>
<reference evidence="1" key="2">
    <citation type="journal article" date="2015" name="Fish Shellfish Immunol.">
        <title>Early steps in the European eel (Anguilla anguilla)-Vibrio vulnificus interaction in the gills: Role of the RtxA13 toxin.</title>
        <authorList>
            <person name="Callol A."/>
            <person name="Pajuelo D."/>
            <person name="Ebbesson L."/>
            <person name="Teles M."/>
            <person name="MacKenzie S."/>
            <person name="Amaro C."/>
        </authorList>
    </citation>
    <scope>NUCLEOTIDE SEQUENCE</scope>
</reference>
<protein>
    <submittedName>
        <fullName evidence="1">Uncharacterized protein</fullName>
    </submittedName>
</protein>
<dbReference type="EMBL" id="GBXM01067717">
    <property type="protein sequence ID" value="JAH40860.1"/>
    <property type="molecule type" value="Transcribed_RNA"/>
</dbReference>
<accession>A0A0E9SJM6</accession>
<reference evidence="1" key="1">
    <citation type="submission" date="2014-11" db="EMBL/GenBank/DDBJ databases">
        <authorList>
            <person name="Amaro Gonzalez C."/>
        </authorList>
    </citation>
    <scope>NUCLEOTIDE SEQUENCE</scope>
</reference>
<sequence length="10" mass="1266">MPFTHVHRIK</sequence>